<comment type="caution">
    <text evidence="5">The sequence shown here is derived from an EMBL/GenBank/DDBJ whole genome shotgun (WGS) entry which is preliminary data.</text>
</comment>
<gene>
    <name evidence="5" type="primary">pucR_1</name>
    <name evidence="5" type="ORF">BN983_00301</name>
</gene>
<dbReference type="OrthoDB" id="142218at2"/>
<evidence type="ECO:0000313" key="6">
    <source>
        <dbReference type="Proteomes" id="UP000028868"/>
    </source>
</evidence>
<evidence type="ECO:0000313" key="5">
    <source>
        <dbReference type="EMBL" id="CDQ22101.1"/>
    </source>
</evidence>
<feature type="domain" description="PucR C-terminal helix-turn-helix" evidence="3">
    <location>
        <begin position="496"/>
        <end position="552"/>
    </location>
</feature>
<name>A0A024P2F7_9BACI</name>
<dbReference type="Pfam" id="PF07905">
    <property type="entry name" value="PucR"/>
    <property type="match status" value="1"/>
</dbReference>
<evidence type="ECO:0000259" key="3">
    <source>
        <dbReference type="Pfam" id="PF13556"/>
    </source>
</evidence>
<reference evidence="5 6" key="2">
    <citation type="submission" date="2014-05" db="EMBL/GenBank/DDBJ databases">
        <title>Draft genome sequence of Halobacillus karajensis HK-03.</title>
        <authorList>
            <person name="Khelaifia S."/>
            <person name="Croce O."/>
            <person name="Lagier J.C."/>
            <person name="Raoult D."/>
        </authorList>
    </citation>
    <scope>NUCLEOTIDE SEQUENCE [LARGE SCALE GENOMIC DNA]</scope>
    <source>
        <strain evidence="5 6">HD-03</strain>
    </source>
</reference>
<proteinExistence type="inferred from homology"/>
<organism evidence="5 6">
    <name type="scientific">Halobacillus karajensis</name>
    <dbReference type="NCBI Taxonomy" id="195088"/>
    <lineage>
        <taxon>Bacteria</taxon>
        <taxon>Bacillati</taxon>
        <taxon>Bacillota</taxon>
        <taxon>Bacilli</taxon>
        <taxon>Bacillales</taxon>
        <taxon>Bacillaceae</taxon>
        <taxon>Halobacillus</taxon>
    </lineage>
</organism>
<evidence type="ECO:0000259" key="2">
    <source>
        <dbReference type="Pfam" id="PF07905"/>
    </source>
</evidence>
<dbReference type="InterPro" id="IPR012914">
    <property type="entry name" value="PucR_dom"/>
</dbReference>
<feature type="domain" description="CdaR GGDEF-like" evidence="4">
    <location>
        <begin position="308"/>
        <end position="442"/>
    </location>
</feature>
<dbReference type="RefSeq" id="WP_035505157.1">
    <property type="nucleotide sequence ID" value="NZ_CCDH010000002.1"/>
</dbReference>
<reference evidence="6" key="1">
    <citation type="submission" date="2014-03" db="EMBL/GenBank/DDBJ databases">
        <authorList>
            <person name="Urmite Genomes U."/>
        </authorList>
    </citation>
    <scope>NUCLEOTIDE SEQUENCE [LARGE SCALE GENOMIC DNA]</scope>
    <source>
        <strain evidence="6">HD-03</strain>
    </source>
</reference>
<comment type="similarity">
    <text evidence="1">Belongs to the CdaR family.</text>
</comment>
<evidence type="ECO:0000259" key="4">
    <source>
        <dbReference type="Pfam" id="PF17853"/>
    </source>
</evidence>
<accession>A0A024P2F7</accession>
<dbReference type="InterPro" id="IPR025736">
    <property type="entry name" value="PucR_C-HTH_dom"/>
</dbReference>
<sequence>MLTLKNVVELEILKGAIVRTAKQRLDEQPVEWVSIMDIPVENYIRKNELVLNIGAGAGKDMNTFLTFVESVYESGASALAIAKGKYIVDIPQSVLAFAEEKEFPIIEVPWEIRSAEVIHSVMNEIKKDQNEEMEIVENIQQHLLNIILQSPTLSKVSNYISEKLGFPLIIIDKTGMIKGKSVYAQEFAEKWTLYKKNNDIPQTASLTYKHHPLHARIERIKWFDHMILQIPIESSNRINGYIMVDLKNEEEIDVFLNNKNVSILEQSSTVLALWFLRENAIEETKNKLRGDFVWRLAKGEFMNDNQKIAQAKSLGYKLDISYTCVIGSVENYETLYQRNQTHTSFERWKGSMEHMIQEEIFIVTNMSNKRAMITNHDDEIILFLEASMENYKEQAHNFLELLSRRLNNLLPGLIISWGIGRCHDNNARFVASYNEAQLALEIGRKKDGKTCRTNYDDTRVERALVKMAKDEEIRDIVNQTIKPLLSYDLQKNTNFIDTITTYNENQGKISQTARDLHLHRHSLIYRLKKIEGIVNLSIIDPEDRFLLELCIKLWKLGEVEVKT</sequence>
<dbReference type="InterPro" id="IPR041522">
    <property type="entry name" value="CdaR_GGDEF"/>
</dbReference>
<dbReference type="PANTHER" id="PTHR33744:SF1">
    <property type="entry name" value="DNA-BINDING TRANSCRIPTIONAL ACTIVATOR ADER"/>
    <property type="match status" value="1"/>
</dbReference>
<evidence type="ECO:0000256" key="1">
    <source>
        <dbReference type="ARBA" id="ARBA00006754"/>
    </source>
</evidence>
<dbReference type="PANTHER" id="PTHR33744">
    <property type="entry name" value="CARBOHYDRATE DIACID REGULATOR"/>
    <property type="match status" value="1"/>
</dbReference>
<dbReference type="InterPro" id="IPR051448">
    <property type="entry name" value="CdaR-like_regulators"/>
</dbReference>
<dbReference type="EMBL" id="CCDI010000001">
    <property type="protein sequence ID" value="CDQ22101.1"/>
    <property type="molecule type" value="Genomic_DNA"/>
</dbReference>
<dbReference type="AlphaFoldDB" id="A0A024P2F7"/>
<dbReference type="Proteomes" id="UP000028868">
    <property type="component" value="Unassembled WGS sequence"/>
</dbReference>
<dbReference type="Pfam" id="PF13556">
    <property type="entry name" value="HTH_30"/>
    <property type="match status" value="1"/>
</dbReference>
<dbReference type="Gene3D" id="1.10.10.2840">
    <property type="entry name" value="PucR C-terminal helix-turn-helix domain"/>
    <property type="match status" value="1"/>
</dbReference>
<protein>
    <submittedName>
        <fullName evidence="5">Purine catabolism regulatory protein</fullName>
    </submittedName>
</protein>
<dbReference type="InterPro" id="IPR042070">
    <property type="entry name" value="PucR_C-HTH_sf"/>
</dbReference>
<feature type="domain" description="Purine catabolism PurC-like" evidence="2">
    <location>
        <begin position="7"/>
        <end position="125"/>
    </location>
</feature>
<dbReference type="Pfam" id="PF17853">
    <property type="entry name" value="GGDEF_2"/>
    <property type="match status" value="1"/>
</dbReference>
<keyword evidence="6" id="KW-1185">Reference proteome</keyword>